<reference evidence="2 3" key="1">
    <citation type="submission" date="2019-02" db="EMBL/GenBank/DDBJ databases">
        <title>Hansschlegelia quercus sp. nov., a novel methylotrophic bacterium from buds of oak (Quercus robur L.).</title>
        <authorList>
            <person name="Agafonova N.V."/>
            <person name="Kaparullina E.N."/>
            <person name="Grouzdev D.S."/>
            <person name="Doronina N.V."/>
        </authorList>
    </citation>
    <scope>NUCLEOTIDE SEQUENCE [LARGE SCALE GENOMIC DNA]</scope>
    <source>
        <strain evidence="2 3">Dub</strain>
    </source>
</reference>
<gene>
    <name evidence="2" type="ORF">EYR15_11020</name>
</gene>
<feature type="signal peptide" evidence="1">
    <location>
        <begin position="1"/>
        <end position="21"/>
    </location>
</feature>
<dbReference type="RefSeq" id="WP_131003609.1">
    <property type="nucleotide sequence ID" value="NZ_JBHSZR010000013.1"/>
</dbReference>
<proteinExistence type="predicted"/>
<dbReference type="Proteomes" id="UP000291613">
    <property type="component" value="Unassembled WGS sequence"/>
</dbReference>
<feature type="chain" id="PRO_5020687933" evidence="1">
    <location>
        <begin position="22"/>
        <end position="186"/>
    </location>
</feature>
<keyword evidence="3" id="KW-1185">Reference proteome</keyword>
<dbReference type="EMBL" id="SIUB01000005">
    <property type="protein sequence ID" value="TBN52374.1"/>
    <property type="molecule type" value="Genomic_DNA"/>
</dbReference>
<evidence type="ECO:0000256" key="1">
    <source>
        <dbReference type="SAM" id="SignalP"/>
    </source>
</evidence>
<evidence type="ECO:0000313" key="3">
    <source>
        <dbReference type="Proteomes" id="UP000291613"/>
    </source>
</evidence>
<organism evidence="2 3">
    <name type="scientific">Hansschlegelia quercus</name>
    <dbReference type="NCBI Taxonomy" id="2528245"/>
    <lineage>
        <taxon>Bacteria</taxon>
        <taxon>Pseudomonadati</taxon>
        <taxon>Pseudomonadota</taxon>
        <taxon>Alphaproteobacteria</taxon>
        <taxon>Hyphomicrobiales</taxon>
        <taxon>Methylopilaceae</taxon>
        <taxon>Hansschlegelia</taxon>
    </lineage>
</organism>
<evidence type="ECO:0000313" key="2">
    <source>
        <dbReference type="EMBL" id="TBN52374.1"/>
    </source>
</evidence>
<name>A0A4Q9GIH3_9HYPH</name>
<comment type="caution">
    <text evidence="2">The sequence shown here is derived from an EMBL/GenBank/DDBJ whole genome shotgun (WGS) entry which is preliminary data.</text>
</comment>
<keyword evidence="1" id="KW-0732">Signal</keyword>
<accession>A0A4Q9GIH3</accession>
<dbReference type="OrthoDB" id="8445358at2"/>
<sequence length="186" mass="19689">MRKMQILALATLAATIVPASAQRAGDLPPIDVGTVVSDIGAGWVKKTTGEEGVTYVCESDACGGRGVVGIGQAKASPDYVKEVVADPEKTLKSYRYATDESMRPSGCEFKTYEIQRLSERRIKYQSKGACGEGAAAVMSTIFDVDRPGMISVQVLTKSEQNALKLRDASIGKLVAALDNTPASAAR</sequence>
<dbReference type="AlphaFoldDB" id="A0A4Q9GIH3"/>
<protein>
    <submittedName>
        <fullName evidence="2">Uncharacterized protein</fullName>
    </submittedName>
</protein>